<protein>
    <submittedName>
        <fullName evidence="2">Uncharacterized protein</fullName>
    </submittedName>
</protein>
<feature type="non-terminal residue" evidence="2">
    <location>
        <position position="66"/>
    </location>
</feature>
<organism evidence="2 3">
    <name type="scientific">Tetradesmus obliquus</name>
    <name type="common">Green alga</name>
    <name type="synonym">Acutodesmus obliquus</name>
    <dbReference type="NCBI Taxonomy" id="3088"/>
    <lineage>
        <taxon>Eukaryota</taxon>
        <taxon>Viridiplantae</taxon>
        <taxon>Chlorophyta</taxon>
        <taxon>core chlorophytes</taxon>
        <taxon>Chlorophyceae</taxon>
        <taxon>CS clade</taxon>
        <taxon>Sphaeropleales</taxon>
        <taxon>Scenedesmaceae</taxon>
        <taxon>Tetradesmus</taxon>
    </lineage>
</organism>
<sequence>MQQELESIQAKLERHEARLEEVRAGIHDAKASNNREEWQQLQQENVELLGVIRELQAEKNRLSSQS</sequence>
<evidence type="ECO:0000313" key="2">
    <source>
        <dbReference type="EMBL" id="SZX66280.1"/>
    </source>
</evidence>
<keyword evidence="1" id="KW-0175">Coiled coil</keyword>
<dbReference type="AlphaFoldDB" id="A0A383VN07"/>
<dbReference type="Proteomes" id="UP000256970">
    <property type="component" value="Unassembled WGS sequence"/>
</dbReference>
<gene>
    <name evidence="2" type="ORF">BQ4739_LOCUS6712</name>
</gene>
<feature type="coiled-coil region" evidence="1">
    <location>
        <begin position="5"/>
        <end position="65"/>
    </location>
</feature>
<evidence type="ECO:0000313" key="3">
    <source>
        <dbReference type="Proteomes" id="UP000256970"/>
    </source>
</evidence>
<dbReference type="EMBL" id="FNXT01000691">
    <property type="protein sequence ID" value="SZX66280.1"/>
    <property type="molecule type" value="Genomic_DNA"/>
</dbReference>
<dbReference type="Gene3D" id="6.10.140.1980">
    <property type="match status" value="1"/>
</dbReference>
<proteinExistence type="predicted"/>
<keyword evidence="3" id="KW-1185">Reference proteome</keyword>
<evidence type="ECO:0000256" key="1">
    <source>
        <dbReference type="SAM" id="Coils"/>
    </source>
</evidence>
<reference evidence="2 3" key="1">
    <citation type="submission" date="2016-10" db="EMBL/GenBank/DDBJ databases">
        <authorList>
            <person name="Cai Z."/>
        </authorList>
    </citation>
    <scope>NUCLEOTIDE SEQUENCE [LARGE SCALE GENOMIC DNA]</scope>
</reference>
<accession>A0A383VN07</accession>
<name>A0A383VN07_TETOB</name>